<reference evidence="1 2" key="1">
    <citation type="submission" date="2013-08" db="EMBL/GenBank/DDBJ databases">
        <authorList>
            <person name="Huang J."/>
            <person name="Wang G."/>
        </authorList>
    </citation>
    <scope>NUCLEOTIDE SEQUENCE [LARGE SCALE GENOMIC DNA]</scope>
    <source>
        <strain evidence="1 2">BH030004</strain>
    </source>
</reference>
<protein>
    <recommendedName>
        <fullName evidence="3">Alcohol dehydrogenase</fullName>
    </recommendedName>
</protein>
<dbReference type="eggNOG" id="COG1063">
    <property type="taxonomic scope" value="Bacteria"/>
</dbReference>
<evidence type="ECO:0000313" key="1">
    <source>
        <dbReference type="EMBL" id="KGX91865.1"/>
    </source>
</evidence>
<evidence type="ECO:0000313" key="2">
    <source>
        <dbReference type="Proteomes" id="UP000030403"/>
    </source>
</evidence>
<dbReference type="Gene3D" id="3.90.180.10">
    <property type="entry name" value="Medium-chain alcohol dehydrogenases, catalytic domain"/>
    <property type="match status" value="1"/>
</dbReference>
<keyword evidence="2" id="KW-1185">Reference proteome</keyword>
<comment type="caution">
    <text evidence="1">The sequence shown here is derived from an EMBL/GenBank/DDBJ whole genome shotgun (WGS) entry which is preliminary data.</text>
</comment>
<dbReference type="Proteomes" id="UP000030403">
    <property type="component" value="Unassembled WGS sequence"/>
</dbReference>
<sequence length="49" mass="5756">MPKLYEMIENQEFDPTDIITHKLPPEEAAKGYDFCDKKEDEKIKVVLKS</sequence>
<gene>
    <name evidence="1" type="ORF">N783_00240</name>
</gene>
<evidence type="ECO:0008006" key="3">
    <source>
        <dbReference type="Google" id="ProtNLM"/>
    </source>
</evidence>
<name>A0A0A5GL25_9BACI</name>
<dbReference type="AlphaFoldDB" id="A0A0A5GL25"/>
<accession>A0A0A5GL25</accession>
<organism evidence="1 2">
    <name type="scientific">Pontibacillus marinus BH030004 = DSM 16465</name>
    <dbReference type="NCBI Taxonomy" id="1385511"/>
    <lineage>
        <taxon>Bacteria</taxon>
        <taxon>Bacillati</taxon>
        <taxon>Bacillota</taxon>
        <taxon>Bacilli</taxon>
        <taxon>Bacillales</taxon>
        <taxon>Bacillaceae</taxon>
        <taxon>Pontibacillus</taxon>
    </lineage>
</organism>
<proteinExistence type="predicted"/>
<dbReference type="EMBL" id="AVPF01000001">
    <property type="protein sequence ID" value="KGX91865.1"/>
    <property type="molecule type" value="Genomic_DNA"/>
</dbReference>